<protein>
    <recommendedName>
        <fullName evidence="4">Lipoprotein</fullName>
    </recommendedName>
</protein>
<evidence type="ECO:0000313" key="2">
    <source>
        <dbReference type="EMBL" id="EKF74220.1"/>
    </source>
</evidence>
<accession>L0WEI0</accession>
<sequence>MRSFYHACALIVFALLATACSRTPDAADAQKALQAELKHAHLQQLLEVKDVKKDNGYQAGDGLYTLEVSYTLKAKQGLGEYTDQVKGDESLSGLDRFAMVMTLGALRMEHGDFEKGDTFNRQRSITFHDTEKGWMPMKADK</sequence>
<gene>
    <name evidence="2" type="ORF">A11A3_09480</name>
</gene>
<dbReference type="OrthoDB" id="6078119at2"/>
<keyword evidence="1" id="KW-0732">Signal</keyword>
<comment type="caution">
    <text evidence="2">The sequence shown here is derived from an EMBL/GenBank/DDBJ whole genome shotgun (WGS) entry which is preliminary data.</text>
</comment>
<dbReference type="STRING" id="1177179.A11A3_09480"/>
<evidence type="ECO:0000256" key="1">
    <source>
        <dbReference type="SAM" id="SignalP"/>
    </source>
</evidence>
<organism evidence="2 3">
    <name type="scientific">Alcanivorax hongdengensis A-11-3</name>
    <dbReference type="NCBI Taxonomy" id="1177179"/>
    <lineage>
        <taxon>Bacteria</taxon>
        <taxon>Pseudomonadati</taxon>
        <taxon>Pseudomonadota</taxon>
        <taxon>Gammaproteobacteria</taxon>
        <taxon>Oceanospirillales</taxon>
        <taxon>Alcanivoracaceae</taxon>
        <taxon>Alcanivorax</taxon>
    </lineage>
</organism>
<feature type="chain" id="PRO_5003947917" description="Lipoprotein" evidence="1">
    <location>
        <begin position="20"/>
        <end position="141"/>
    </location>
</feature>
<dbReference type="EMBL" id="AMRJ01000013">
    <property type="protein sequence ID" value="EKF74220.1"/>
    <property type="molecule type" value="Genomic_DNA"/>
</dbReference>
<dbReference type="Proteomes" id="UP000010164">
    <property type="component" value="Unassembled WGS sequence"/>
</dbReference>
<evidence type="ECO:0008006" key="4">
    <source>
        <dbReference type="Google" id="ProtNLM"/>
    </source>
</evidence>
<dbReference type="PATRIC" id="fig|1177179.3.peg.1889"/>
<feature type="signal peptide" evidence="1">
    <location>
        <begin position="1"/>
        <end position="19"/>
    </location>
</feature>
<dbReference type="AlphaFoldDB" id="L0WEI0"/>
<keyword evidence="3" id="KW-1185">Reference proteome</keyword>
<reference evidence="2 3" key="1">
    <citation type="journal article" date="2012" name="J. Bacteriol.">
        <title>Genome Sequence of the Alkane-Degrading Bacterium Alcanivorax hongdengensis Type Strain A-11-3.</title>
        <authorList>
            <person name="Lai Q."/>
            <person name="Shao Z."/>
        </authorList>
    </citation>
    <scope>NUCLEOTIDE SEQUENCE [LARGE SCALE GENOMIC DNA]</scope>
    <source>
        <strain evidence="2 3">A-11-3</strain>
    </source>
</reference>
<proteinExistence type="predicted"/>
<dbReference type="PROSITE" id="PS51257">
    <property type="entry name" value="PROKAR_LIPOPROTEIN"/>
    <property type="match status" value="1"/>
</dbReference>
<dbReference type="RefSeq" id="WP_008929074.1">
    <property type="nucleotide sequence ID" value="NZ_AMRJ01000013.1"/>
</dbReference>
<evidence type="ECO:0000313" key="3">
    <source>
        <dbReference type="Proteomes" id="UP000010164"/>
    </source>
</evidence>
<name>L0WEI0_9GAMM</name>
<dbReference type="eggNOG" id="ENOG5033GW9">
    <property type="taxonomic scope" value="Bacteria"/>
</dbReference>